<protein>
    <submittedName>
        <fullName evidence="1">Uncharacterized protein</fullName>
    </submittedName>
</protein>
<evidence type="ECO:0000313" key="1">
    <source>
        <dbReference type="EMBL" id="BDT62215.1"/>
    </source>
</evidence>
<organism evidence="1">
    <name type="scientific">Penaeus semisulcatus majanivirus</name>
    <dbReference type="NCBI Taxonomy" id="2984274"/>
    <lineage>
        <taxon>Viruses</taxon>
        <taxon>Viruses incertae sedis</taxon>
        <taxon>Naldaviricetes</taxon>
        <taxon>Nimaviridae</taxon>
    </lineage>
</organism>
<name>A0A9C7EYB7_9VIRU</name>
<reference evidence="1" key="1">
    <citation type="submission" date="2022-10" db="EMBL/GenBank/DDBJ databases">
        <title>Genome sequences of endogenous nimaviruses in decapod crustaceans.</title>
        <authorList>
            <person name="Kawato S."/>
            <person name="Nozaki R."/>
            <person name="Kondo H."/>
            <person name="Hirono I."/>
        </authorList>
    </citation>
    <scope>NUCLEOTIDE SEQUENCE</scope>
    <source>
        <strain evidence="1">Kagawa2020</strain>
    </source>
</reference>
<dbReference type="EMBL" id="LC738873">
    <property type="protein sequence ID" value="BDT62215.1"/>
    <property type="molecule type" value="Genomic_DNA"/>
</dbReference>
<accession>A0A9C7EYB7</accession>
<proteinExistence type="predicted"/>
<sequence>MESSGSVIGNVYVSSLIRKLVELAKEILICASRIIIRTLNDILEYHNRSQSPNLSYVEDESVKIIETIKLTFQTSLKIEDDDEWRNVKDKMSGGGSRPRQYRRNVNIFKMDDTSLHLLDACKSLMPFVSISGEFLCYASNVESGYK</sequence>